<dbReference type="InterPro" id="IPR055226">
    <property type="entry name" value="FilE_C"/>
</dbReference>
<dbReference type="NCBIfam" id="NF033645">
    <property type="entry name" value="pilus_FilE"/>
    <property type="match status" value="1"/>
</dbReference>
<dbReference type="InterPro" id="IPR049782">
    <property type="entry name" value="FilE-like"/>
</dbReference>
<evidence type="ECO:0000259" key="3">
    <source>
        <dbReference type="Pfam" id="PF22881"/>
    </source>
</evidence>
<reference evidence="4 5" key="1">
    <citation type="submission" date="2019-09" db="EMBL/GenBank/DDBJ databases">
        <title>Draft genome sequence of Acinetobacter tandoii W4-4-4 isolated from environmental water sample.</title>
        <authorList>
            <person name="Wee S.K."/>
            <person name="Yan B."/>
            <person name="Mustaffa S.B."/>
            <person name="Yap E.P.H."/>
        </authorList>
    </citation>
    <scope>NUCLEOTIDE SEQUENCE [LARGE SCALE GENOMIC DNA]</scope>
    <source>
        <strain evidence="4 5">W4-4-4</strain>
    </source>
</reference>
<dbReference type="AlphaFoldDB" id="A0A5N4W8L7"/>
<keyword evidence="2" id="KW-0732">Signal</keyword>
<feature type="region of interest" description="Disordered" evidence="1">
    <location>
        <begin position="57"/>
        <end position="77"/>
    </location>
</feature>
<comment type="caution">
    <text evidence="4">The sequence shown here is derived from an EMBL/GenBank/DDBJ whole genome shotgun (WGS) entry which is preliminary data.</text>
</comment>
<dbReference type="Proteomes" id="UP000325788">
    <property type="component" value="Unassembled WGS sequence"/>
</dbReference>
<feature type="compositionally biased region" description="Basic and acidic residues" evidence="1">
    <location>
        <begin position="67"/>
        <end position="77"/>
    </location>
</feature>
<dbReference type="RefSeq" id="WP_151505409.1">
    <property type="nucleotide sequence ID" value="NZ_VXLD01000020.1"/>
</dbReference>
<evidence type="ECO:0000256" key="2">
    <source>
        <dbReference type="SAM" id="SignalP"/>
    </source>
</evidence>
<gene>
    <name evidence="4" type="primary">filE</name>
    <name evidence="4" type="ORF">F4W09_16330</name>
</gene>
<organism evidence="4 5">
    <name type="scientific">Acinetobacter tandoii</name>
    <dbReference type="NCBI Taxonomy" id="202954"/>
    <lineage>
        <taxon>Bacteria</taxon>
        <taxon>Pseudomonadati</taxon>
        <taxon>Pseudomonadota</taxon>
        <taxon>Gammaproteobacteria</taxon>
        <taxon>Moraxellales</taxon>
        <taxon>Moraxellaceae</taxon>
        <taxon>Acinetobacter</taxon>
    </lineage>
</organism>
<protein>
    <submittedName>
        <fullName evidence="4">Putative pilus assembly protein FilE</fullName>
    </submittedName>
</protein>
<name>A0A5N4W8L7_9GAMM</name>
<evidence type="ECO:0000256" key="1">
    <source>
        <dbReference type="SAM" id="MobiDB-lite"/>
    </source>
</evidence>
<sequence>MVRQNNKAKRFTWVSSSTWVLCGMMALSVNAGEFYTIIGPDGRPMVIPRVPAETQKVEAQSQVELPSKQKTEREKMKVKDVPSVQVVQPMPKVQVVVPPTVAVEKVESQVKTKPQLAEVQKNPVVVQSEIVDKSKSIPSTDHAKIINDVEPQVAVTAKSTEIPKQVNEQLSQQITTPQTPPVEFVQSAVTQKATSAQVERALHKIETNVAIEKATQLKSKQETSSMSSEPLQDGFLDINGDRYVKNEYLEGKEFNLENKKRFYVMPEGVMDKELGPPRLQVVEREKGVNQGVLDRLFKKNNPVENSVITLSTQYYPIAKDQVVQSLGQSCYRDKKIQKAKLLKAQQDVNLWPHQPLKDHFDYEVVEVQTGIKNVQLSSYASSQNQPSYYWPFVAFLDESGCVIEGVTGFKNQDRAENKYRHAVIDGMLQLPAQTRYIFMTPLLSAVDVEEQALSNQGQIKLTAVR</sequence>
<feature type="chain" id="PRO_5024417190" evidence="2">
    <location>
        <begin position="32"/>
        <end position="465"/>
    </location>
</feature>
<proteinExistence type="predicted"/>
<evidence type="ECO:0000313" key="5">
    <source>
        <dbReference type="Proteomes" id="UP000325788"/>
    </source>
</evidence>
<feature type="domain" description="FilE C-terminal" evidence="3">
    <location>
        <begin position="304"/>
        <end position="465"/>
    </location>
</feature>
<evidence type="ECO:0000313" key="4">
    <source>
        <dbReference type="EMBL" id="KAB1851555.1"/>
    </source>
</evidence>
<dbReference type="EMBL" id="VXLD01000020">
    <property type="protein sequence ID" value="KAB1851555.1"/>
    <property type="molecule type" value="Genomic_DNA"/>
</dbReference>
<accession>A0A5N4W8L7</accession>
<feature type="signal peptide" evidence="2">
    <location>
        <begin position="1"/>
        <end position="31"/>
    </location>
</feature>
<dbReference type="Pfam" id="PF22881">
    <property type="entry name" value="FilE_C"/>
    <property type="match status" value="1"/>
</dbReference>